<organism evidence="1 2">
    <name type="scientific">Dentiscutata erythropus</name>
    <dbReference type="NCBI Taxonomy" id="1348616"/>
    <lineage>
        <taxon>Eukaryota</taxon>
        <taxon>Fungi</taxon>
        <taxon>Fungi incertae sedis</taxon>
        <taxon>Mucoromycota</taxon>
        <taxon>Glomeromycotina</taxon>
        <taxon>Glomeromycetes</taxon>
        <taxon>Diversisporales</taxon>
        <taxon>Gigasporaceae</taxon>
        <taxon>Dentiscutata</taxon>
    </lineage>
</organism>
<accession>A0A9N9PA77</accession>
<keyword evidence="2" id="KW-1185">Reference proteome</keyword>
<evidence type="ECO:0000313" key="2">
    <source>
        <dbReference type="Proteomes" id="UP000789405"/>
    </source>
</evidence>
<dbReference type="EMBL" id="CAJVPY010059858">
    <property type="protein sequence ID" value="CAG8820831.1"/>
    <property type="molecule type" value="Genomic_DNA"/>
</dbReference>
<proteinExistence type="predicted"/>
<reference evidence="1" key="1">
    <citation type="submission" date="2021-06" db="EMBL/GenBank/DDBJ databases">
        <authorList>
            <person name="Kallberg Y."/>
            <person name="Tangrot J."/>
            <person name="Rosling A."/>
        </authorList>
    </citation>
    <scope>NUCLEOTIDE SEQUENCE</scope>
    <source>
        <strain evidence="1">MA453B</strain>
    </source>
</reference>
<dbReference type="AlphaFoldDB" id="A0A9N9PA77"/>
<gene>
    <name evidence="1" type="ORF">DERYTH_LOCUS27023</name>
</gene>
<name>A0A9N9PA77_9GLOM</name>
<protein>
    <submittedName>
        <fullName evidence="1">9056_t:CDS:1</fullName>
    </submittedName>
</protein>
<feature type="non-terminal residue" evidence="1">
    <location>
        <position position="1"/>
    </location>
</feature>
<comment type="caution">
    <text evidence="1">The sequence shown here is derived from an EMBL/GenBank/DDBJ whole genome shotgun (WGS) entry which is preliminary data.</text>
</comment>
<dbReference type="Proteomes" id="UP000789405">
    <property type="component" value="Unassembled WGS sequence"/>
</dbReference>
<sequence>KTCTQWNFVANTLKLRYNRNETVVQTAHTHNNPLEMEFENEQGDDAIQQELEYNLENDLDKNETYHSELSDQWDEEDLYSNS</sequence>
<evidence type="ECO:0000313" key="1">
    <source>
        <dbReference type="EMBL" id="CAG8820831.1"/>
    </source>
</evidence>